<dbReference type="SUPFAM" id="SSF57850">
    <property type="entry name" value="RING/U-box"/>
    <property type="match status" value="1"/>
</dbReference>
<reference evidence="8" key="1">
    <citation type="submission" date="2025-08" db="UniProtKB">
        <authorList>
            <consortium name="RefSeq"/>
        </authorList>
    </citation>
    <scope>IDENTIFICATION</scope>
</reference>
<dbReference type="KEGG" id="aplc:110990916"/>
<dbReference type="Gene3D" id="3.30.160.60">
    <property type="entry name" value="Classic Zinc Finger"/>
    <property type="match status" value="1"/>
</dbReference>
<evidence type="ECO:0000259" key="5">
    <source>
        <dbReference type="PROSITE" id="PS50089"/>
    </source>
</evidence>
<evidence type="ECO:0000256" key="2">
    <source>
        <dbReference type="ARBA" id="ARBA00022771"/>
    </source>
</evidence>
<protein>
    <submittedName>
        <fullName evidence="8">E3 ubiquitin-protein ligase TRIM71-like</fullName>
    </submittedName>
</protein>
<keyword evidence="3" id="KW-0862">Zinc</keyword>
<evidence type="ECO:0000256" key="1">
    <source>
        <dbReference type="ARBA" id="ARBA00022723"/>
    </source>
</evidence>
<dbReference type="PANTHER" id="PTHR25462:SF296">
    <property type="entry name" value="MEIOTIC P26, ISOFORM F"/>
    <property type="match status" value="1"/>
</dbReference>
<dbReference type="Gene3D" id="2.120.10.30">
    <property type="entry name" value="TolB, C-terminal domain"/>
    <property type="match status" value="1"/>
</dbReference>
<dbReference type="SUPFAM" id="SSF101898">
    <property type="entry name" value="NHL repeat"/>
    <property type="match status" value="1"/>
</dbReference>
<dbReference type="InterPro" id="IPR000315">
    <property type="entry name" value="Znf_B-box"/>
</dbReference>
<feature type="domain" description="RING-type" evidence="5">
    <location>
        <begin position="5"/>
        <end position="56"/>
    </location>
</feature>
<dbReference type="AlphaFoldDB" id="A0A8B8A1X6"/>
<dbReference type="PANTHER" id="PTHR25462">
    <property type="entry name" value="BONUS, ISOFORM C-RELATED"/>
    <property type="match status" value="1"/>
</dbReference>
<dbReference type="RefSeq" id="XP_022111689.1">
    <property type="nucleotide sequence ID" value="XM_022255997.1"/>
</dbReference>
<dbReference type="InterPro" id="IPR013083">
    <property type="entry name" value="Znf_RING/FYVE/PHD"/>
</dbReference>
<dbReference type="GO" id="GO:0008270">
    <property type="term" value="F:zinc ion binding"/>
    <property type="evidence" value="ECO:0007669"/>
    <property type="project" value="UniProtKB-KW"/>
</dbReference>
<evidence type="ECO:0000256" key="4">
    <source>
        <dbReference type="PROSITE-ProRule" id="PRU00024"/>
    </source>
</evidence>
<dbReference type="Gene3D" id="3.30.40.10">
    <property type="entry name" value="Zinc/RING finger domain, C3HC4 (zinc finger)"/>
    <property type="match status" value="1"/>
</dbReference>
<sequence length="631" mass="71483">MCFKDKLCCNFWIFQKQICADPKILDCLHSFCLNCLEKLIGRHQAKLDHITCPVCRQETAVPDTGLQGLPTCFILSSLIDEINKQERLLGEASGHRLTCEGCDEGLEAVARCVDCKNVMCIRCQKVHERTKSMKNHRIVRHEGQTCPEIAPADRQKHNAPTCTKHKNQELCFYCETCQTLACGKCAALDHRTAEHEYRDVADAIRSFREDVDKILQRFEHIRMEFKVADDSFQHARSRLRIMADRACRDITAKEEEEIAKIQNESCLLREKVKQITEQRDKKFEEDQKSKRDQINQAERIVAIVDDLMQQVDDFQLLDLKPKVMHNLQFNGELRPEQAQHDLSFISVKSHDVVRDWDLCEILQVEKWQLKAEFSGGEWGDVEIQFAEDVAVLSNGDITVLDTEKKQIIIFASTVNCETTFGDNELEKPQSIAVTSNDMLLVCDEKHVKVFDSNLEFVRQFSPAHEDAEGYAESDLGGIAVDKDNFIAVADCGRKLISLHNLDGSLISIIEHHMVDRSLAVGVPERLIFTNYDENTLICTTYAGKEIFNIITLFDGNPVQPSGVCCDEAGDIYVTVDTMETRVGKVLHYTADGVFVEEVADGLSHFLGGLTFSPNGDLVVGDIDTVKIYQRV</sequence>
<dbReference type="InterPro" id="IPR017907">
    <property type="entry name" value="Znf_RING_CS"/>
</dbReference>
<evidence type="ECO:0000259" key="6">
    <source>
        <dbReference type="PROSITE" id="PS50119"/>
    </source>
</evidence>
<dbReference type="GeneID" id="110990916"/>
<evidence type="ECO:0000313" key="7">
    <source>
        <dbReference type="Proteomes" id="UP000694845"/>
    </source>
</evidence>
<keyword evidence="2 4" id="KW-0863">Zinc-finger</keyword>
<evidence type="ECO:0000256" key="3">
    <source>
        <dbReference type="ARBA" id="ARBA00022833"/>
    </source>
</evidence>
<dbReference type="InterPro" id="IPR047153">
    <property type="entry name" value="TRIM45/56/19-like"/>
</dbReference>
<dbReference type="InterPro" id="IPR011042">
    <property type="entry name" value="6-blade_b-propeller_TolB-like"/>
</dbReference>
<dbReference type="InterPro" id="IPR001841">
    <property type="entry name" value="Znf_RING"/>
</dbReference>
<dbReference type="OrthoDB" id="6270329at2759"/>
<name>A0A8B8A1X6_ACAPL</name>
<dbReference type="PROSITE" id="PS00518">
    <property type="entry name" value="ZF_RING_1"/>
    <property type="match status" value="1"/>
</dbReference>
<dbReference type="Pfam" id="PF00643">
    <property type="entry name" value="zf-B_box"/>
    <property type="match status" value="1"/>
</dbReference>
<keyword evidence="7" id="KW-1185">Reference proteome</keyword>
<keyword evidence="1" id="KW-0479">Metal-binding</keyword>
<dbReference type="Gene3D" id="4.10.830.40">
    <property type="match status" value="1"/>
</dbReference>
<proteinExistence type="predicted"/>
<dbReference type="Proteomes" id="UP000694845">
    <property type="component" value="Unplaced"/>
</dbReference>
<dbReference type="PROSITE" id="PS50119">
    <property type="entry name" value="ZF_BBOX"/>
    <property type="match status" value="1"/>
</dbReference>
<dbReference type="PROSITE" id="PS50089">
    <property type="entry name" value="ZF_RING_2"/>
    <property type="match status" value="1"/>
</dbReference>
<organism evidence="7 8">
    <name type="scientific">Acanthaster planci</name>
    <name type="common">Crown-of-thorns starfish</name>
    <dbReference type="NCBI Taxonomy" id="133434"/>
    <lineage>
        <taxon>Eukaryota</taxon>
        <taxon>Metazoa</taxon>
        <taxon>Echinodermata</taxon>
        <taxon>Eleutherozoa</taxon>
        <taxon>Asterozoa</taxon>
        <taxon>Asteroidea</taxon>
        <taxon>Valvatacea</taxon>
        <taxon>Valvatida</taxon>
        <taxon>Acanthasteridae</taxon>
        <taxon>Acanthaster</taxon>
    </lineage>
</organism>
<gene>
    <name evidence="8" type="primary">LOC110990916</name>
</gene>
<dbReference type="OMA" id="CIDNIGN"/>
<dbReference type="SUPFAM" id="SSF57845">
    <property type="entry name" value="B-box zinc-binding domain"/>
    <property type="match status" value="1"/>
</dbReference>
<feature type="domain" description="B box-type" evidence="6">
    <location>
        <begin position="157"/>
        <end position="200"/>
    </location>
</feature>
<dbReference type="SMART" id="SM00336">
    <property type="entry name" value="BBOX"/>
    <property type="match status" value="2"/>
</dbReference>
<accession>A0A8B8A1X6</accession>
<evidence type="ECO:0000313" key="8">
    <source>
        <dbReference type="RefSeq" id="XP_022111689.1"/>
    </source>
</evidence>